<proteinExistence type="predicted"/>
<feature type="transmembrane region" description="Helical" evidence="1">
    <location>
        <begin position="12"/>
        <end position="38"/>
    </location>
</feature>
<dbReference type="AlphaFoldDB" id="A0A1F6DUB4"/>
<dbReference type="EMBL" id="MFLJ01000009">
    <property type="protein sequence ID" value="OGG64870.1"/>
    <property type="molecule type" value="Genomic_DNA"/>
</dbReference>
<organism evidence="2 3">
    <name type="scientific">Candidatus Kaiserbacteria bacterium RIFCSPHIGHO2_02_FULL_55_17</name>
    <dbReference type="NCBI Taxonomy" id="1798496"/>
    <lineage>
        <taxon>Bacteria</taxon>
        <taxon>Candidatus Kaiseribacteriota</taxon>
    </lineage>
</organism>
<accession>A0A1F6DUB4</accession>
<evidence type="ECO:0000313" key="3">
    <source>
        <dbReference type="Proteomes" id="UP000177232"/>
    </source>
</evidence>
<dbReference type="Proteomes" id="UP000177232">
    <property type="component" value="Unassembled WGS sequence"/>
</dbReference>
<evidence type="ECO:0000256" key="1">
    <source>
        <dbReference type="SAM" id="Phobius"/>
    </source>
</evidence>
<feature type="transmembrane region" description="Helical" evidence="1">
    <location>
        <begin position="58"/>
        <end position="80"/>
    </location>
</feature>
<gene>
    <name evidence="2" type="ORF">A3C94_01295</name>
</gene>
<keyword evidence="1" id="KW-0812">Transmembrane</keyword>
<keyword evidence="1" id="KW-0472">Membrane</keyword>
<reference evidence="2 3" key="1">
    <citation type="journal article" date="2016" name="Nat. Commun.">
        <title>Thousands of microbial genomes shed light on interconnected biogeochemical processes in an aquifer system.</title>
        <authorList>
            <person name="Anantharaman K."/>
            <person name="Brown C.T."/>
            <person name="Hug L.A."/>
            <person name="Sharon I."/>
            <person name="Castelle C.J."/>
            <person name="Probst A.J."/>
            <person name="Thomas B.C."/>
            <person name="Singh A."/>
            <person name="Wilkins M.J."/>
            <person name="Karaoz U."/>
            <person name="Brodie E.L."/>
            <person name="Williams K.H."/>
            <person name="Hubbard S.S."/>
            <person name="Banfield J.F."/>
        </authorList>
    </citation>
    <scope>NUCLEOTIDE SEQUENCE [LARGE SCALE GENOMIC DNA]</scope>
</reference>
<protein>
    <submittedName>
        <fullName evidence="2">Uncharacterized protein</fullName>
    </submittedName>
</protein>
<name>A0A1F6DUB4_9BACT</name>
<keyword evidence="1" id="KW-1133">Transmembrane helix</keyword>
<dbReference type="STRING" id="1798496.A3C94_01295"/>
<evidence type="ECO:0000313" key="2">
    <source>
        <dbReference type="EMBL" id="OGG64870.1"/>
    </source>
</evidence>
<sequence>MNHHIVPAKAGLALGALVGGVHLVWSILIALGWAQALVNFSLWAHMVSAPVVIKAFDLSAAVTVIIIATIIGYVIGYIFAHIWNRLHRD</sequence>
<comment type="caution">
    <text evidence="2">The sequence shown here is derived from an EMBL/GenBank/DDBJ whole genome shotgun (WGS) entry which is preliminary data.</text>
</comment>